<gene>
    <name evidence="3" type="ordered locus">PHG148</name>
    <name evidence="4" type="ORF">E6A55_32875</name>
</gene>
<dbReference type="OrthoDB" id="2339338at2"/>
<sequence>MFLALEKLLGDDAKRNKAFATFAKVLERRFSESDWASFGHEHNIEEIYGNDHLLRSAQYGNSDYRLCILRTLEFLFDDYAKALKALLTDASLHNTLKREDPDLYAIVTDEEVPHVPAKKPRRSKLEVVRKALHDAETLLASGGPTSAVDRVHTALHGYLREVCDKAKLSYGAQPTVTELYKLIRTEHPAFDAKGTHAEAIKKVANGMASTLDGLNTLRNQASVAHPNEDLLDDVDAGLAVNAARTVFNYVAGKVGD</sequence>
<dbReference type="Pfam" id="PF18865">
    <property type="entry name" value="AbiJ_NTD5"/>
    <property type="match status" value="1"/>
</dbReference>
<dbReference type="KEGG" id="reh:PHG148"/>
<protein>
    <recommendedName>
        <fullName evidence="7">Abortive infection protein-like C-terminal domain-containing protein</fullName>
    </recommendedName>
</protein>
<dbReference type="AlphaFoldDB" id="Q7WXI6"/>
<reference evidence="3 5" key="1">
    <citation type="journal article" date="2003" name="J. Mol. Biol.">
        <title>Complete nucleotide sequence of pHG1: a Ralstonia eutropha H16 megaplasmid encoding key enzymes of H(2)-based lithoautotrophy and anaerobiosis.</title>
        <authorList>
            <person name="Schwartz E."/>
            <person name="Henne A."/>
            <person name="Cramm R."/>
            <person name="Eitinger T."/>
            <person name="Friedrich B."/>
            <person name="Gottschalk G."/>
        </authorList>
    </citation>
    <scope>NUCLEOTIDE SEQUENCE [LARGE SCALE GENOMIC DNA]</scope>
    <source>
        <strain evidence="5">ATCC 17699 / DSM 428 / KCTC 22496 / NCIMB 10442 / H16 / Stanier 337</strain>
        <strain evidence="3">H16</strain>
        <plasmid evidence="3 5">megaplasmid pHG1</plasmid>
    </source>
</reference>
<dbReference type="EMBL" id="AY305378">
    <property type="protein sequence ID" value="AAP85900.1"/>
    <property type="molecule type" value="Genomic_DNA"/>
</dbReference>
<name>Q7WXI6_CUPNH</name>
<dbReference type="Proteomes" id="UP000296079">
    <property type="component" value="Plasmid pHG1"/>
</dbReference>
<keyword evidence="5" id="KW-1185">Reference proteome</keyword>
<geneLocation type="plasmid" evidence="4">
    <name>pHG1</name>
</geneLocation>
<evidence type="ECO:0000259" key="2">
    <source>
        <dbReference type="Pfam" id="PF18865"/>
    </source>
</evidence>
<dbReference type="EMBL" id="CP039289">
    <property type="protein sequence ID" value="QCC05392.1"/>
    <property type="molecule type" value="Genomic_DNA"/>
</dbReference>
<feature type="domain" description="Abortive infection protein-like C-terminal" evidence="1">
    <location>
        <begin position="181"/>
        <end position="250"/>
    </location>
</feature>
<evidence type="ECO:0000313" key="4">
    <source>
        <dbReference type="EMBL" id="QCC05392.1"/>
    </source>
</evidence>
<dbReference type="InterPro" id="IPR026001">
    <property type="entry name" value="Abi-like_C"/>
</dbReference>
<keyword evidence="3" id="KW-0614">Plasmid</keyword>
<evidence type="ECO:0000259" key="1">
    <source>
        <dbReference type="Pfam" id="PF14355"/>
    </source>
</evidence>
<evidence type="ECO:0000313" key="5">
    <source>
        <dbReference type="Proteomes" id="UP000008210"/>
    </source>
</evidence>
<organism evidence="3 5">
    <name type="scientific">Cupriavidus necator (strain ATCC 17699 / DSM 428 / KCTC 22496 / NCIMB 10442 / H16 / Stanier 337)</name>
    <name type="common">Ralstonia eutropha</name>
    <dbReference type="NCBI Taxonomy" id="381666"/>
    <lineage>
        <taxon>Bacteria</taxon>
        <taxon>Pseudomonadati</taxon>
        <taxon>Pseudomonadota</taxon>
        <taxon>Betaproteobacteria</taxon>
        <taxon>Burkholderiales</taxon>
        <taxon>Burkholderiaceae</taxon>
        <taxon>Cupriavidus</taxon>
    </lineage>
</organism>
<dbReference type="InterPro" id="IPR040508">
    <property type="entry name" value="AbiJ_NTD5"/>
</dbReference>
<reference evidence="4 6" key="2">
    <citation type="submission" date="2019-04" db="EMBL/GenBank/DDBJ databases">
        <title>Long-read de novo sequencing of Cupriavidus necator H16.</title>
        <authorList>
            <person name="Little G.T."/>
            <person name="Ehsaan M."/>
            <person name="Arenas-Lopez C."/>
            <person name="Jawed K."/>
            <person name="Winzer K."/>
            <person name="Kovacs K."/>
            <person name="Malys N."/>
            <person name="Minton N.P."/>
        </authorList>
    </citation>
    <scope>NUCLEOTIDE SEQUENCE [LARGE SCALE GENOMIC DNA]</scope>
    <source>
        <strain evidence="4 6">H16</strain>
        <plasmid evidence="6">phg1</plasmid>
        <plasmid evidence="4">pHG1</plasmid>
    </source>
</reference>
<dbReference type="eggNOG" id="ENOG5031EEG">
    <property type="taxonomic scope" value="Bacteria"/>
</dbReference>
<dbReference type="Pfam" id="PF14355">
    <property type="entry name" value="Abi_C"/>
    <property type="match status" value="1"/>
</dbReference>
<accession>Q7WXI6</accession>
<geneLocation type="plasmid" evidence="6">
    <name>phg1</name>
</geneLocation>
<evidence type="ECO:0000313" key="3">
    <source>
        <dbReference type="EMBL" id="AAP85900.1"/>
    </source>
</evidence>
<dbReference type="HOGENOM" id="CLU_094890_0_0_4"/>
<evidence type="ECO:0008006" key="7">
    <source>
        <dbReference type="Google" id="ProtNLM"/>
    </source>
</evidence>
<proteinExistence type="predicted"/>
<dbReference type="Proteomes" id="UP000008210">
    <property type="component" value="Plasmid megaplasmid pHG1"/>
</dbReference>
<feature type="domain" description="AbiJ N-terminal" evidence="2">
    <location>
        <begin position="11"/>
        <end position="101"/>
    </location>
</feature>
<geneLocation type="plasmid" evidence="3 5">
    <name>megaplasmid pHG1</name>
</geneLocation>
<evidence type="ECO:0000313" key="6">
    <source>
        <dbReference type="Proteomes" id="UP000296079"/>
    </source>
</evidence>